<protein>
    <submittedName>
        <fullName evidence="1">Uncharacterized protein</fullName>
    </submittedName>
</protein>
<dbReference type="AlphaFoldDB" id="A0A3S0XSI2"/>
<accession>A0A3S0XSI2</accession>
<gene>
    <name evidence="1" type="ORF">PCC6912_45330</name>
</gene>
<sequence>MTIDNIIDNSSTFLGKTVTVTGEVQNVLNENAFALDDEDFAGDEFLLVLNSTPAENIQVGSRVQVTGTVRRFDRNEVAKKYNLDAIRPIPAFSENLPAIVAESTEVVQ</sequence>
<comment type="caution">
    <text evidence="1">The sequence shown here is derived from an EMBL/GenBank/DDBJ whole genome shotgun (WGS) entry which is preliminary data.</text>
</comment>
<dbReference type="STRING" id="211165.GCA_000317285_06570"/>
<reference evidence="1 2" key="1">
    <citation type="journal article" date="2019" name="Genome Biol. Evol.">
        <title>Day and night: Metabolic profiles and evolutionary relationships of six axenic non-marine cyanobacteria.</title>
        <authorList>
            <person name="Will S.E."/>
            <person name="Henke P."/>
            <person name="Boedeker C."/>
            <person name="Huang S."/>
            <person name="Brinkmann H."/>
            <person name="Rohde M."/>
            <person name="Jarek M."/>
            <person name="Friedl T."/>
            <person name="Seufert S."/>
            <person name="Schumacher M."/>
            <person name="Overmann J."/>
            <person name="Neumann-Schaal M."/>
            <person name="Petersen J."/>
        </authorList>
    </citation>
    <scope>NUCLEOTIDE SEQUENCE [LARGE SCALE GENOMIC DNA]</scope>
    <source>
        <strain evidence="1 2">PCC 6912</strain>
    </source>
</reference>
<keyword evidence="2" id="KW-1185">Reference proteome</keyword>
<evidence type="ECO:0000313" key="2">
    <source>
        <dbReference type="Proteomes" id="UP000268857"/>
    </source>
</evidence>
<name>A0A3S0XSI2_CHLFR</name>
<proteinExistence type="predicted"/>
<evidence type="ECO:0000313" key="1">
    <source>
        <dbReference type="EMBL" id="RUR75961.1"/>
    </source>
</evidence>
<organism evidence="1 2">
    <name type="scientific">Chlorogloeopsis fritschii PCC 6912</name>
    <dbReference type="NCBI Taxonomy" id="211165"/>
    <lineage>
        <taxon>Bacteria</taxon>
        <taxon>Bacillati</taxon>
        <taxon>Cyanobacteriota</taxon>
        <taxon>Cyanophyceae</taxon>
        <taxon>Nostocales</taxon>
        <taxon>Chlorogloeopsidaceae</taxon>
        <taxon>Chlorogloeopsis</taxon>
    </lineage>
</organism>
<dbReference type="Proteomes" id="UP000268857">
    <property type="component" value="Unassembled WGS sequence"/>
</dbReference>
<dbReference type="EMBL" id="RSCJ01000022">
    <property type="protein sequence ID" value="RUR75961.1"/>
    <property type="molecule type" value="Genomic_DNA"/>
</dbReference>